<dbReference type="PANTHER" id="PTHR33931">
    <property type="entry name" value="HOLIN-LIKE PROTEIN CIDA-RELATED"/>
    <property type="match status" value="1"/>
</dbReference>
<dbReference type="InterPro" id="IPR005538">
    <property type="entry name" value="LrgA/CidA"/>
</dbReference>
<name>A0ABW5QFC2_9HYPH</name>
<sequence>MADLTAKPLKPADGVAGFALLVLCQLAGEALVQLLRLVTPSMIFPGPVAGMLLLLWLLTMIGERARPVIATADGLLGILSLLFVPSAVGIMQYGGLIRDWGGPLLLAVLGSTILTLLVTVGAFIATEKWLTRGRR</sequence>
<proteinExistence type="predicted"/>
<dbReference type="RefSeq" id="WP_386830731.1">
    <property type="nucleotide sequence ID" value="NZ_JBHUNP010000001.1"/>
</dbReference>
<organism evidence="7 8">
    <name type="scientific">Devosia albogilva</name>
    <dbReference type="NCBI Taxonomy" id="429726"/>
    <lineage>
        <taxon>Bacteria</taxon>
        <taxon>Pseudomonadati</taxon>
        <taxon>Pseudomonadota</taxon>
        <taxon>Alphaproteobacteria</taxon>
        <taxon>Hyphomicrobiales</taxon>
        <taxon>Devosiaceae</taxon>
        <taxon>Devosia</taxon>
    </lineage>
</organism>
<keyword evidence="8" id="KW-1185">Reference proteome</keyword>
<dbReference type="EMBL" id="JBHUNP010000001">
    <property type="protein sequence ID" value="MFD2646257.1"/>
    <property type="molecule type" value="Genomic_DNA"/>
</dbReference>
<evidence type="ECO:0000256" key="3">
    <source>
        <dbReference type="ARBA" id="ARBA00022692"/>
    </source>
</evidence>
<dbReference type="Pfam" id="PF03788">
    <property type="entry name" value="LrgA"/>
    <property type="match status" value="1"/>
</dbReference>
<evidence type="ECO:0000256" key="4">
    <source>
        <dbReference type="ARBA" id="ARBA00022989"/>
    </source>
</evidence>
<gene>
    <name evidence="7" type="ORF">ACFSX5_00445</name>
</gene>
<evidence type="ECO:0000256" key="5">
    <source>
        <dbReference type="ARBA" id="ARBA00023136"/>
    </source>
</evidence>
<feature type="transmembrane region" description="Helical" evidence="6">
    <location>
        <begin position="42"/>
        <end position="62"/>
    </location>
</feature>
<keyword evidence="5 6" id="KW-0472">Membrane</keyword>
<keyword evidence="2" id="KW-1003">Cell membrane</keyword>
<evidence type="ECO:0000313" key="8">
    <source>
        <dbReference type="Proteomes" id="UP001597521"/>
    </source>
</evidence>
<accession>A0ABW5QFC2</accession>
<comment type="subcellular location">
    <subcellularLocation>
        <location evidence="1">Cell membrane</location>
        <topology evidence="1">Multi-pass membrane protein</topology>
    </subcellularLocation>
</comment>
<feature type="transmembrane region" description="Helical" evidence="6">
    <location>
        <begin position="100"/>
        <end position="125"/>
    </location>
</feature>
<evidence type="ECO:0000256" key="6">
    <source>
        <dbReference type="SAM" id="Phobius"/>
    </source>
</evidence>
<evidence type="ECO:0000256" key="1">
    <source>
        <dbReference type="ARBA" id="ARBA00004651"/>
    </source>
</evidence>
<dbReference type="Proteomes" id="UP001597521">
    <property type="component" value="Unassembled WGS sequence"/>
</dbReference>
<keyword evidence="4 6" id="KW-1133">Transmembrane helix</keyword>
<keyword evidence="3 6" id="KW-0812">Transmembrane</keyword>
<reference evidence="8" key="1">
    <citation type="journal article" date="2019" name="Int. J. Syst. Evol. Microbiol.">
        <title>The Global Catalogue of Microorganisms (GCM) 10K type strain sequencing project: providing services to taxonomists for standard genome sequencing and annotation.</title>
        <authorList>
            <consortium name="The Broad Institute Genomics Platform"/>
            <consortium name="The Broad Institute Genome Sequencing Center for Infectious Disease"/>
            <person name="Wu L."/>
            <person name="Ma J."/>
        </authorList>
    </citation>
    <scope>NUCLEOTIDE SEQUENCE [LARGE SCALE GENOMIC DNA]</scope>
    <source>
        <strain evidence="8">CCM 7427</strain>
    </source>
</reference>
<comment type="caution">
    <text evidence="7">The sequence shown here is derived from an EMBL/GenBank/DDBJ whole genome shotgun (WGS) entry which is preliminary data.</text>
</comment>
<evidence type="ECO:0000313" key="7">
    <source>
        <dbReference type="EMBL" id="MFD2646257.1"/>
    </source>
</evidence>
<dbReference type="PANTHER" id="PTHR33931:SF2">
    <property type="entry name" value="HOLIN-LIKE PROTEIN CIDA"/>
    <property type="match status" value="1"/>
</dbReference>
<feature type="transmembrane region" description="Helical" evidence="6">
    <location>
        <begin position="74"/>
        <end position="94"/>
    </location>
</feature>
<evidence type="ECO:0000256" key="2">
    <source>
        <dbReference type="ARBA" id="ARBA00022475"/>
    </source>
</evidence>
<protein>
    <submittedName>
        <fullName evidence="7">CidA/LrgA family protein</fullName>
    </submittedName>
</protein>